<dbReference type="Gene3D" id="3.40.50.300">
    <property type="entry name" value="P-loop containing nucleotide triphosphate hydrolases"/>
    <property type="match status" value="1"/>
</dbReference>
<dbReference type="RefSeq" id="WP_142835831.1">
    <property type="nucleotide sequence ID" value="NZ_VFSV01000042.1"/>
</dbReference>
<dbReference type="PANTHER" id="PTHR13696:SF96">
    <property type="entry name" value="COBQ_COBB_MIND_PARA NUCLEOTIDE BINDING DOMAIN-CONTAINING PROTEIN"/>
    <property type="match status" value="1"/>
</dbReference>
<dbReference type="InterPro" id="IPR027417">
    <property type="entry name" value="P-loop_NTPase"/>
</dbReference>
<evidence type="ECO:0000313" key="1">
    <source>
        <dbReference type="EMBL" id="TRD15463.1"/>
    </source>
</evidence>
<dbReference type="Pfam" id="PF07015">
    <property type="entry name" value="VirC1"/>
    <property type="match status" value="1"/>
</dbReference>
<sequence>MSVIVLASSKGGVGKSTIALVLAHALAHAGGSVALIDADPNSPMDAWAKLSGGNLPERFTLNVGVSEDSIIEKIDEASERDSFVIVDLEGSANMAVSYAIGRADLVLVPLQGSQLDANEAAKVIRLIEREARAYRRKIPYAAILSRTSFIKPRTAKHIESEIRGAGIDILPVEMTERDAFKALFSFGGTLYDLTSEEVSSPDKACANAEALAQAVIDHLRGLKDA</sequence>
<gene>
    <name evidence="1" type="ORF">FEV53_16225</name>
</gene>
<dbReference type="AlphaFoldDB" id="A0A547PMW4"/>
<proteinExistence type="predicted"/>
<dbReference type="PANTHER" id="PTHR13696">
    <property type="entry name" value="P-LOOP CONTAINING NUCLEOSIDE TRIPHOSPHATE HYDROLASE"/>
    <property type="match status" value="1"/>
</dbReference>
<evidence type="ECO:0000313" key="2">
    <source>
        <dbReference type="Proteomes" id="UP000318590"/>
    </source>
</evidence>
<comment type="caution">
    <text evidence="1">The sequence shown here is derived from an EMBL/GenBank/DDBJ whole genome shotgun (WGS) entry which is preliminary data.</text>
</comment>
<organism evidence="1 2">
    <name type="scientific">Palleronia caenipelagi</name>
    <dbReference type="NCBI Taxonomy" id="2489174"/>
    <lineage>
        <taxon>Bacteria</taxon>
        <taxon>Pseudomonadati</taxon>
        <taxon>Pseudomonadota</taxon>
        <taxon>Alphaproteobacteria</taxon>
        <taxon>Rhodobacterales</taxon>
        <taxon>Roseobacteraceae</taxon>
        <taxon>Palleronia</taxon>
    </lineage>
</organism>
<dbReference type="PIRSF" id="PIRSF009320">
    <property type="entry name" value="Nuc_binding_HP_1000"/>
    <property type="match status" value="1"/>
</dbReference>
<dbReference type="EMBL" id="VFSV01000042">
    <property type="protein sequence ID" value="TRD15463.1"/>
    <property type="molecule type" value="Genomic_DNA"/>
</dbReference>
<name>A0A547PMW4_9RHOB</name>
<dbReference type="SUPFAM" id="SSF52540">
    <property type="entry name" value="P-loop containing nucleoside triphosphate hydrolases"/>
    <property type="match status" value="1"/>
</dbReference>
<dbReference type="OrthoDB" id="113462at2"/>
<accession>A0A547PMW4</accession>
<dbReference type="CDD" id="cd02042">
    <property type="entry name" value="ParAB_family"/>
    <property type="match status" value="1"/>
</dbReference>
<protein>
    <submittedName>
        <fullName evidence="1">ParA family protein</fullName>
    </submittedName>
</protein>
<dbReference type="Proteomes" id="UP000318590">
    <property type="component" value="Unassembled WGS sequence"/>
</dbReference>
<reference evidence="1 2" key="1">
    <citation type="submission" date="2019-06" db="EMBL/GenBank/DDBJ databases">
        <title>Paenimaribius caenipelagi gen. nov., sp. nov., isolated from a tidal flat.</title>
        <authorList>
            <person name="Yoon J.-H."/>
        </authorList>
    </citation>
    <scope>NUCLEOTIDE SEQUENCE [LARGE SCALE GENOMIC DNA]</scope>
    <source>
        <strain evidence="1 2">JBTF-M29</strain>
    </source>
</reference>
<keyword evidence="2" id="KW-1185">Reference proteome</keyword>
<dbReference type="InterPro" id="IPR050678">
    <property type="entry name" value="DNA_Partitioning_ATPase"/>
</dbReference>
<dbReference type="InterPro" id="IPR009744">
    <property type="entry name" value="VirC1"/>
</dbReference>